<reference evidence="11 12" key="1">
    <citation type="submission" date="2019-06" db="EMBL/GenBank/DDBJ databases">
        <title>Sequencing the genomes of 1000 actinobacteria strains.</title>
        <authorList>
            <person name="Klenk H.-P."/>
        </authorList>
    </citation>
    <scope>NUCLEOTIDE SEQUENCE [LARGE SCALE GENOMIC DNA]</scope>
    <source>
        <strain evidence="11 12">DSM 45015</strain>
    </source>
</reference>
<dbReference type="PANTHER" id="PTHR43671">
    <property type="entry name" value="SERINE/THREONINE-PROTEIN KINASE NEK"/>
    <property type="match status" value="1"/>
</dbReference>
<feature type="region of interest" description="Disordered" evidence="9">
    <location>
        <begin position="444"/>
        <end position="501"/>
    </location>
</feature>
<comment type="catalytic activity">
    <reaction evidence="8">
        <text>L-seryl-[protein] + ATP = O-phospho-L-seryl-[protein] + ADP + H(+)</text>
        <dbReference type="Rhea" id="RHEA:17989"/>
        <dbReference type="Rhea" id="RHEA-COMP:9863"/>
        <dbReference type="Rhea" id="RHEA-COMP:11604"/>
        <dbReference type="ChEBI" id="CHEBI:15378"/>
        <dbReference type="ChEBI" id="CHEBI:29999"/>
        <dbReference type="ChEBI" id="CHEBI:30616"/>
        <dbReference type="ChEBI" id="CHEBI:83421"/>
        <dbReference type="ChEBI" id="CHEBI:456216"/>
        <dbReference type="EC" id="2.7.11.1"/>
    </reaction>
</comment>
<feature type="compositionally biased region" description="Polar residues" evidence="9">
    <location>
        <begin position="350"/>
        <end position="360"/>
    </location>
</feature>
<proteinExistence type="predicted"/>
<feature type="region of interest" description="Disordered" evidence="9">
    <location>
        <begin position="570"/>
        <end position="638"/>
    </location>
</feature>
<evidence type="ECO:0000256" key="3">
    <source>
        <dbReference type="ARBA" id="ARBA00022679"/>
    </source>
</evidence>
<dbReference type="InterPro" id="IPR013783">
    <property type="entry name" value="Ig-like_fold"/>
</dbReference>
<evidence type="ECO:0000256" key="4">
    <source>
        <dbReference type="ARBA" id="ARBA00022741"/>
    </source>
</evidence>
<keyword evidence="2 11" id="KW-0723">Serine/threonine-protein kinase</keyword>
<feature type="compositionally biased region" description="Basic and acidic residues" evidence="9">
    <location>
        <begin position="444"/>
        <end position="460"/>
    </location>
</feature>
<dbReference type="Pfam" id="PF00069">
    <property type="entry name" value="Pkinase"/>
    <property type="match status" value="1"/>
</dbReference>
<keyword evidence="5 11" id="KW-0418">Kinase</keyword>
<feature type="compositionally biased region" description="Acidic residues" evidence="9">
    <location>
        <begin position="592"/>
        <end position="623"/>
    </location>
</feature>
<evidence type="ECO:0000259" key="10">
    <source>
        <dbReference type="PROSITE" id="PS50011"/>
    </source>
</evidence>
<dbReference type="CDD" id="cd14014">
    <property type="entry name" value="STKc_PknB_like"/>
    <property type="match status" value="1"/>
</dbReference>
<gene>
    <name evidence="11" type="ORF">FHX37_0651</name>
</gene>
<keyword evidence="6" id="KW-0067">ATP-binding</keyword>
<dbReference type="PANTHER" id="PTHR43671:SF98">
    <property type="entry name" value="SERINE_THREONINE-PROTEIN KINASE NEK11"/>
    <property type="match status" value="1"/>
</dbReference>
<comment type="caution">
    <text evidence="11">The sequence shown here is derived from an EMBL/GenBank/DDBJ whole genome shotgun (WGS) entry which is preliminary data.</text>
</comment>
<evidence type="ECO:0000256" key="7">
    <source>
        <dbReference type="ARBA" id="ARBA00047899"/>
    </source>
</evidence>
<keyword evidence="4" id="KW-0547">Nucleotide-binding</keyword>
<dbReference type="SUPFAM" id="SSF56112">
    <property type="entry name" value="Protein kinase-like (PK-like)"/>
    <property type="match status" value="1"/>
</dbReference>
<dbReference type="AlphaFoldDB" id="A0A543NG00"/>
<evidence type="ECO:0000256" key="1">
    <source>
        <dbReference type="ARBA" id="ARBA00012513"/>
    </source>
</evidence>
<organism evidence="11 12">
    <name type="scientific">Haloactinospora alba</name>
    <dbReference type="NCBI Taxonomy" id="405555"/>
    <lineage>
        <taxon>Bacteria</taxon>
        <taxon>Bacillati</taxon>
        <taxon>Actinomycetota</taxon>
        <taxon>Actinomycetes</taxon>
        <taxon>Streptosporangiales</taxon>
        <taxon>Nocardiopsidaceae</taxon>
        <taxon>Haloactinospora</taxon>
    </lineage>
</organism>
<evidence type="ECO:0000313" key="11">
    <source>
        <dbReference type="EMBL" id="TQN30767.1"/>
    </source>
</evidence>
<accession>A0A543NG00</accession>
<name>A0A543NG00_9ACTN</name>
<dbReference type="InterPro" id="IPR000719">
    <property type="entry name" value="Prot_kinase_dom"/>
</dbReference>
<dbReference type="InterPro" id="IPR011009">
    <property type="entry name" value="Kinase-like_dom_sf"/>
</dbReference>
<evidence type="ECO:0000256" key="8">
    <source>
        <dbReference type="ARBA" id="ARBA00048679"/>
    </source>
</evidence>
<dbReference type="Gene3D" id="1.10.510.10">
    <property type="entry name" value="Transferase(Phosphotransferase) domain 1"/>
    <property type="match status" value="1"/>
</dbReference>
<feature type="domain" description="Protein kinase" evidence="10">
    <location>
        <begin position="14"/>
        <end position="269"/>
    </location>
</feature>
<dbReference type="SMART" id="SM00220">
    <property type="entry name" value="S_TKc"/>
    <property type="match status" value="1"/>
</dbReference>
<feature type="region of interest" description="Disordered" evidence="9">
    <location>
        <begin position="271"/>
        <end position="406"/>
    </location>
</feature>
<evidence type="ECO:0000256" key="2">
    <source>
        <dbReference type="ARBA" id="ARBA00022527"/>
    </source>
</evidence>
<dbReference type="GO" id="GO:0005975">
    <property type="term" value="P:carbohydrate metabolic process"/>
    <property type="evidence" value="ECO:0007669"/>
    <property type="project" value="UniProtKB-ARBA"/>
</dbReference>
<dbReference type="GO" id="GO:0004674">
    <property type="term" value="F:protein serine/threonine kinase activity"/>
    <property type="evidence" value="ECO:0007669"/>
    <property type="project" value="UniProtKB-KW"/>
</dbReference>
<keyword evidence="12" id="KW-1185">Reference proteome</keyword>
<sequence length="638" mass="66443">MSGPENAAGGIAGIHSLTVAYRGRNAQIYRAVRTSTDAAVALKVMGDAAGFTELAALRDLGGAPGVVPLLDAGRTAGGEPYIVMPFCPDGSYAQILGREGRRGLREAAAVGRAVASALAALHNQHLLHNEVVPGNILRTGTTAVLTDFGTVDAPGSPPPQILQGSEAMLHAPPEVLRGEPGSASSDVYQLASTLWTLLAGRTPYASGDGTMVPPREYMQRVLTAAVPPVPRADVPTPFNAVLARALAKNPADRYPGAADFAADLEQARLAQPPEQPTTPVESVSEPPLDGKATQPYDRSTARMQARQGMRQRAQANEAREQEPPAAAPPAARREEAPAEETAAPAEEGTPESQAAHSNVPSGGAEIPDWWLLLDGWSGTADDSLPRLPQSAPGGQEQHSPAAPPERPRWRRHLHIAAAVVSVTVLTSATGVLATVRFDPDVGDMRAEASESDPDKQKSEDPDAESGDSQQKDQEKNGSASREKEPSPDTSPTGEVPAASNVWITDNGNSVQLHWADQSGGAASYYILGSVEGGEPRTMTTTGAGVETAQADTPDSRAEYCFTVIAVDGTATPASEVCTNRAAARAEAQQEREEQEEESEDADSGGDSGDGEENGNSGDEEGAEEPSASPDSGNADEGE</sequence>
<feature type="compositionally biased region" description="Basic and acidic residues" evidence="9">
    <location>
        <begin position="469"/>
        <end position="486"/>
    </location>
</feature>
<dbReference type="EC" id="2.7.11.1" evidence="1"/>
<dbReference type="InterPro" id="IPR050660">
    <property type="entry name" value="NEK_Ser/Thr_kinase"/>
</dbReference>
<dbReference type="EMBL" id="VFQC01000001">
    <property type="protein sequence ID" value="TQN30767.1"/>
    <property type="molecule type" value="Genomic_DNA"/>
</dbReference>
<keyword evidence="3" id="KW-0808">Transferase</keyword>
<comment type="catalytic activity">
    <reaction evidence="7">
        <text>L-threonyl-[protein] + ATP = O-phospho-L-threonyl-[protein] + ADP + H(+)</text>
        <dbReference type="Rhea" id="RHEA:46608"/>
        <dbReference type="Rhea" id="RHEA-COMP:11060"/>
        <dbReference type="Rhea" id="RHEA-COMP:11605"/>
        <dbReference type="ChEBI" id="CHEBI:15378"/>
        <dbReference type="ChEBI" id="CHEBI:30013"/>
        <dbReference type="ChEBI" id="CHEBI:30616"/>
        <dbReference type="ChEBI" id="CHEBI:61977"/>
        <dbReference type="ChEBI" id="CHEBI:456216"/>
        <dbReference type="EC" id="2.7.11.1"/>
    </reaction>
</comment>
<dbReference type="PROSITE" id="PS50011">
    <property type="entry name" value="PROTEIN_KINASE_DOM"/>
    <property type="match status" value="1"/>
</dbReference>
<evidence type="ECO:0000256" key="5">
    <source>
        <dbReference type="ARBA" id="ARBA00022777"/>
    </source>
</evidence>
<dbReference type="RefSeq" id="WP_170181495.1">
    <property type="nucleotide sequence ID" value="NZ_VFQC01000001.1"/>
</dbReference>
<dbReference type="Gene3D" id="2.60.40.10">
    <property type="entry name" value="Immunoglobulins"/>
    <property type="match status" value="1"/>
</dbReference>
<evidence type="ECO:0000313" key="12">
    <source>
        <dbReference type="Proteomes" id="UP000317422"/>
    </source>
</evidence>
<dbReference type="Proteomes" id="UP000317422">
    <property type="component" value="Unassembled WGS sequence"/>
</dbReference>
<evidence type="ECO:0000256" key="9">
    <source>
        <dbReference type="SAM" id="MobiDB-lite"/>
    </source>
</evidence>
<protein>
    <recommendedName>
        <fullName evidence="1">non-specific serine/threonine protein kinase</fullName>
        <ecNumber evidence="1">2.7.11.1</ecNumber>
    </recommendedName>
</protein>
<feature type="compositionally biased region" description="Low complexity" evidence="9">
    <location>
        <begin position="301"/>
        <end position="316"/>
    </location>
</feature>
<dbReference type="GO" id="GO:0005524">
    <property type="term" value="F:ATP binding"/>
    <property type="evidence" value="ECO:0007669"/>
    <property type="project" value="UniProtKB-KW"/>
</dbReference>
<evidence type="ECO:0000256" key="6">
    <source>
        <dbReference type="ARBA" id="ARBA00022840"/>
    </source>
</evidence>